<dbReference type="Proteomes" id="UP001500936">
    <property type="component" value="Unassembled WGS sequence"/>
</dbReference>
<dbReference type="Gene3D" id="3.40.50.2000">
    <property type="entry name" value="Glycogen Phosphorylase B"/>
    <property type="match status" value="1"/>
</dbReference>
<protein>
    <submittedName>
        <fullName evidence="1">Uncharacterized protein</fullName>
    </submittedName>
</protein>
<gene>
    <name evidence="1" type="ORF">GCM10023187_56720</name>
</gene>
<evidence type="ECO:0000313" key="1">
    <source>
        <dbReference type="EMBL" id="GAA4421061.1"/>
    </source>
</evidence>
<accession>A0ABP8L2W0</accession>
<proteinExistence type="predicted"/>
<sequence length="337" mass="38452">MVNFVSTLNREIMAGYTIPLPADTQTTLKEPLRGKHPADTAGQAVPRKKRALFIPASIRSYIIPTLYLADRLADEYDIYYAVTNPVLADIVSENGYIPVMNDSFRIAVGMEQSFLLSKKRKAGFWQVLRSVCNNEVYRHRKQVLDELMARLQPDVVLIDIFSSTDYLALYDYRENVRLVFCNPMLSTYRVGNLPIVSEDNWPQSAPIPKKPATFSLKGLIRNPRAELYGAAMRYQWRKLQEIIGLSDEYKVIETPFTRLFANVPELLLAPLEFELSPEVRQPNQHYLGLCIQEGRTDTELDPDFVRQWPAILARKQAGEPIFIAVSVHSTPVPTGRY</sequence>
<comment type="caution">
    <text evidence="1">The sequence shown here is derived from an EMBL/GenBank/DDBJ whole genome shotgun (WGS) entry which is preliminary data.</text>
</comment>
<reference evidence="2" key="1">
    <citation type="journal article" date="2019" name="Int. J. Syst. Evol. Microbiol.">
        <title>The Global Catalogue of Microorganisms (GCM) 10K type strain sequencing project: providing services to taxonomists for standard genome sequencing and annotation.</title>
        <authorList>
            <consortium name="The Broad Institute Genomics Platform"/>
            <consortium name="The Broad Institute Genome Sequencing Center for Infectious Disease"/>
            <person name="Wu L."/>
            <person name="Ma J."/>
        </authorList>
    </citation>
    <scope>NUCLEOTIDE SEQUENCE [LARGE SCALE GENOMIC DNA]</scope>
    <source>
        <strain evidence="2">JCM 17925</strain>
    </source>
</reference>
<keyword evidence="2" id="KW-1185">Reference proteome</keyword>
<name>A0ABP8L2W0_9BACT</name>
<organism evidence="1 2">
    <name type="scientific">Nibrella viscosa</name>
    <dbReference type="NCBI Taxonomy" id="1084524"/>
    <lineage>
        <taxon>Bacteria</taxon>
        <taxon>Pseudomonadati</taxon>
        <taxon>Bacteroidota</taxon>
        <taxon>Cytophagia</taxon>
        <taxon>Cytophagales</taxon>
        <taxon>Spirosomataceae</taxon>
        <taxon>Nibrella</taxon>
    </lineage>
</organism>
<dbReference type="SUPFAM" id="SSF53756">
    <property type="entry name" value="UDP-Glycosyltransferase/glycogen phosphorylase"/>
    <property type="match status" value="1"/>
</dbReference>
<evidence type="ECO:0000313" key="2">
    <source>
        <dbReference type="Proteomes" id="UP001500936"/>
    </source>
</evidence>
<dbReference type="EMBL" id="BAABHB010000024">
    <property type="protein sequence ID" value="GAA4421061.1"/>
    <property type="molecule type" value="Genomic_DNA"/>
</dbReference>